<evidence type="ECO:0000313" key="2">
    <source>
        <dbReference type="Proteomes" id="UP000324326"/>
    </source>
</evidence>
<name>A0A5M8RUM3_9BACI</name>
<protein>
    <submittedName>
        <fullName evidence="1">Uncharacterized protein</fullName>
    </submittedName>
</protein>
<sequence length="131" mass="15114">MSIEYKDISYSTYMDGVEVTETDTQINISAFDLIDGDSRQHFEAVSFNLDQDDEFSILYELFIVIDAETGIFKYHLDKTFLDGFYFPSYEGTDKLFHTFMEIEVKPSGERKGFVHPLVQPPVKEGETNEPT</sequence>
<reference evidence="1 2" key="1">
    <citation type="submission" date="2018-08" db="EMBL/GenBank/DDBJ databases">
        <title>Bacillus phenotypic plasticity.</title>
        <authorList>
            <person name="Hurtado E."/>
        </authorList>
    </citation>
    <scope>NUCLEOTIDE SEQUENCE [LARGE SCALE GENOMIC DNA]</scope>
    <source>
        <strain evidence="1 2">427</strain>
    </source>
</reference>
<dbReference type="InterPro" id="IPR049298">
    <property type="entry name" value="Gp22-like"/>
</dbReference>
<gene>
    <name evidence="1" type="ORF">DX927_08915</name>
</gene>
<evidence type="ECO:0000313" key="1">
    <source>
        <dbReference type="EMBL" id="KAA6450943.1"/>
    </source>
</evidence>
<dbReference type="InterPro" id="IPR049300">
    <property type="entry name" value="Gp22-like_sf"/>
</dbReference>
<organism evidence="1 2">
    <name type="scientific">Bacillus swezeyi</name>
    <dbReference type="NCBI Taxonomy" id="1925020"/>
    <lineage>
        <taxon>Bacteria</taxon>
        <taxon>Bacillati</taxon>
        <taxon>Bacillota</taxon>
        <taxon>Bacilli</taxon>
        <taxon>Bacillales</taxon>
        <taxon>Bacillaceae</taxon>
        <taxon>Bacillus</taxon>
    </lineage>
</organism>
<dbReference type="RefSeq" id="WP_150149775.1">
    <property type="nucleotide sequence ID" value="NZ_QSND01000002.1"/>
</dbReference>
<comment type="caution">
    <text evidence="1">The sequence shown here is derived from an EMBL/GenBank/DDBJ whole genome shotgun (WGS) entry which is preliminary data.</text>
</comment>
<accession>A0A5M8RUM3</accession>
<dbReference type="EMBL" id="QSND01000002">
    <property type="protein sequence ID" value="KAA6450943.1"/>
    <property type="molecule type" value="Genomic_DNA"/>
</dbReference>
<proteinExistence type="predicted"/>
<dbReference type="Proteomes" id="UP000324326">
    <property type="component" value="Unassembled WGS sequence"/>
</dbReference>
<dbReference type="AlphaFoldDB" id="A0A5M8RUM3"/>
<dbReference type="Gene3D" id="2.60.40.2980">
    <property type="match status" value="1"/>
</dbReference>
<dbReference type="Pfam" id="PF21567">
    <property type="entry name" value="Gp22"/>
    <property type="match status" value="1"/>
</dbReference>